<evidence type="ECO:0000313" key="2">
    <source>
        <dbReference type="Proteomes" id="UP000188276"/>
    </source>
</evidence>
<dbReference type="AlphaFoldDB" id="A0A1R4LJF9"/>
<dbReference type="EMBL" id="FULE01000027">
    <property type="protein sequence ID" value="SJN56731.1"/>
    <property type="molecule type" value="Genomic_DNA"/>
</dbReference>
<name>A0A1R4LJF9_VIBR1</name>
<dbReference type="Proteomes" id="UP000188276">
    <property type="component" value="Unassembled WGS sequence"/>
</dbReference>
<organism evidence="1 2">
    <name type="scientific">Vibrio ruber (strain DSM 16370 / JCM 11486 / BCRC 17186 / CECT 7878 / LMG 23124 / VR1)</name>
    <dbReference type="NCBI Taxonomy" id="1123498"/>
    <lineage>
        <taxon>Bacteria</taxon>
        <taxon>Pseudomonadati</taxon>
        <taxon>Pseudomonadota</taxon>
        <taxon>Gammaproteobacteria</taxon>
        <taxon>Vibrionales</taxon>
        <taxon>Vibrionaceae</taxon>
        <taxon>Vibrio</taxon>
    </lineage>
</organism>
<dbReference type="RefSeq" id="WP_077335696.1">
    <property type="nucleotide sequence ID" value="NZ_FULE01000027.1"/>
</dbReference>
<evidence type="ECO:0000313" key="1">
    <source>
        <dbReference type="EMBL" id="SJN56731.1"/>
    </source>
</evidence>
<proteinExistence type="predicted"/>
<protein>
    <recommendedName>
        <fullName evidence="3">DUF2927 domain-containing protein</fullName>
    </recommendedName>
</protein>
<dbReference type="InterPro" id="IPR021323">
    <property type="entry name" value="DUF2927"/>
</dbReference>
<keyword evidence="2" id="KW-1185">Reference proteome</keyword>
<dbReference type="OrthoDB" id="3295600at2"/>
<evidence type="ECO:0008006" key="3">
    <source>
        <dbReference type="Google" id="ProtNLM"/>
    </source>
</evidence>
<dbReference type="Pfam" id="PF11150">
    <property type="entry name" value="DUF2927"/>
    <property type="match status" value="1"/>
</dbReference>
<gene>
    <name evidence="1" type="ORF">VR7878_01927</name>
</gene>
<reference evidence="2" key="1">
    <citation type="submission" date="2017-02" db="EMBL/GenBank/DDBJ databases">
        <authorList>
            <person name="Rodrigo-Torres L."/>
            <person name="Arahal R.D."/>
            <person name="Lucena T."/>
        </authorList>
    </citation>
    <scope>NUCLEOTIDE SEQUENCE [LARGE SCALE GENOMIC DNA]</scope>
    <source>
        <strain evidence="2">CECT 7878</strain>
    </source>
</reference>
<accession>A0A1R4LJF9</accession>
<dbReference type="STRING" id="1123498.VR7878_01927"/>
<sequence length="262" mass="30237">MRWRLLYGLMMTIMFFSHTVVAALPTWERPAFIENAFFHVALEYEFTSTTAPRLAKWSHPIRVWFRHDVGHQALHEEMARLHLAHLAQLTHLPITVVARRADANFIWYFTRQSEWQKIIRTELGEKALNNIYGSVCMFGVKLDPDSHEIRRATVIIPVDQARSHGKLLGCIIEESTQALGLFNDSEQAYPSIFNDKTPDDFLSPLDIILLKLLYEPTLTSGMSPSVLQPLLQQLLLQYQQQGKLKQALYQSRHAPIVEQFGR</sequence>